<dbReference type="Pfam" id="PF00850">
    <property type="entry name" value="Hist_deacetyl"/>
    <property type="match status" value="1"/>
</dbReference>
<dbReference type="InterPro" id="IPR023696">
    <property type="entry name" value="Ureohydrolase_dom_sf"/>
</dbReference>
<feature type="domain" description="Histone deacetylase" evidence="2">
    <location>
        <begin position="18"/>
        <end position="305"/>
    </location>
</feature>
<dbReference type="SUPFAM" id="SSF52768">
    <property type="entry name" value="Arginase/deacetylase"/>
    <property type="match status" value="1"/>
</dbReference>
<dbReference type="GO" id="GO:0016787">
    <property type="term" value="F:hydrolase activity"/>
    <property type="evidence" value="ECO:0007669"/>
    <property type="project" value="UniProtKB-KW"/>
</dbReference>
<dbReference type="OrthoDB" id="9808367at2"/>
<dbReference type="AlphaFoldDB" id="A0A518HHP8"/>
<evidence type="ECO:0000313" key="4">
    <source>
        <dbReference type="Proteomes" id="UP000319004"/>
    </source>
</evidence>
<dbReference type="PANTHER" id="PTHR10625:SF10">
    <property type="entry name" value="HISTONE DEACETYLASE HDAC1"/>
    <property type="match status" value="1"/>
</dbReference>
<accession>A0A518HHP8</accession>
<dbReference type="GO" id="GO:0040029">
    <property type="term" value="P:epigenetic regulation of gene expression"/>
    <property type="evidence" value="ECO:0007669"/>
    <property type="project" value="TreeGrafter"/>
</dbReference>
<proteinExistence type="inferred from homology"/>
<dbReference type="GO" id="GO:0004407">
    <property type="term" value="F:histone deacetylase activity"/>
    <property type="evidence" value="ECO:0007669"/>
    <property type="project" value="TreeGrafter"/>
</dbReference>
<dbReference type="PRINTS" id="PR01270">
    <property type="entry name" value="HDASUPER"/>
</dbReference>
<name>A0A518HHP8_9BACT</name>
<reference evidence="3 4" key="1">
    <citation type="submission" date="2019-03" db="EMBL/GenBank/DDBJ databases">
        <title>Deep-cultivation of Planctomycetes and their phenomic and genomic characterization uncovers novel biology.</title>
        <authorList>
            <person name="Wiegand S."/>
            <person name="Jogler M."/>
            <person name="Boedeker C."/>
            <person name="Pinto D."/>
            <person name="Vollmers J."/>
            <person name="Rivas-Marin E."/>
            <person name="Kohn T."/>
            <person name="Peeters S.H."/>
            <person name="Heuer A."/>
            <person name="Rast P."/>
            <person name="Oberbeckmann S."/>
            <person name="Bunk B."/>
            <person name="Jeske O."/>
            <person name="Meyerdierks A."/>
            <person name="Storesund J.E."/>
            <person name="Kallscheuer N."/>
            <person name="Luecker S."/>
            <person name="Lage O.M."/>
            <person name="Pohl T."/>
            <person name="Merkel B.J."/>
            <person name="Hornburger P."/>
            <person name="Mueller R.-W."/>
            <person name="Bruemmer F."/>
            <person name="Labrenz M."/>
            <person name="Spormann A.M."/>
            <person name="Op den Camp H."/>
            <person name="Overmann J."/>
            <person name="Amann R."/>
            <person name="Jetten M.S.M."/>
            <person name="Mascher T."/>
            <person name="Medema M.H."/>
            <person name="Devos D.P."/>
            <person name="Kaster A.-K."/>
            <person name="Ovreas L."/>
            <person name="Rohde M."/>
            <person name="Galperin M.Y."/>
            <person name="Jogler C."/>
        </authorList>
    </citation>
    <scope>NUCLEOTIDE SEQUENCE [LARGE SCALE GENOMIC DNA]</scope>
    <source>
        <strain evidence="3 4">Enr13</strain>
    </source>
</reference>
<dbReference type="Proteomes" id="UP000319004">
    <property type="component" value="Chromosome"/>
</dbReference>
<evidence type="ECO:0000313" key="3">
    <source>
        <dbReference type="EMBL" id="QDV40364.1"/>
    </source>
</evidence>
<dbReference type="CDD" id="cd09992">
    <property type="entry name" value="HDAC_classII"/>
    <property type="match status" value="1"/>
</dbReference>
<dbReference type="PANTHER" id="PTHR10625">
    <property type="entry name" value="HISTONE DEACETYLASE HDAC1-RELATED"/>
    <property type="match status" value="1"/>
</dbReference>
<keyword evidence="3" id="KW-0378">Hydrolase</keyword>
<dbReference type="KEGG" id="snep:Enr13x_01700"/>
<keyword evidence="4" id="KW-1185">Reference proteome</keyword>
<evidence type="ECO:0000259" key="2">
    <source>
        <dbReference type="Pfam" id="PF00850"/>
    </source>
</evidence>
<dbReference type="Gene3D" id="3.40.800.20">
    <property type="entry name" value="Histone deacetylase domain"/>
    <property type="match status" value="1"/>
</dbReference>
<gene>
    <name evidence="3" type="primary">hdaH</name>
    <name evidence="3" type="ORF">Enr13x_01700</name>
</gene>
<dbReference type="EMBL" id="CP037423">
    <property type="protein sequence ID" value="QDV40364.1"/>
    <property type="molecule type" value="Genomic_DNA"/>
</dbReference>
<dbReference type="InterPro" id="IPR023801">
    <property type="entry name" value="His_deacetylse_dom"/>
</dbReference>
<dbReference type="InterPro" id="IPR037138">
    <property type="entry name" value="His_deacetylse_dom_sf"/>
</dbReference>
<dbReference type="EC" id="3.5.1.-" evidence="3"/>
<comment type="similarity">
    <text evidence="1">Belongs to the histone deacetylase family.</text>
</comment>
<dbReference type="InterPro" id="IPR000286">
    <property type="entry name" value="HDACs"/>
</dbReference>
<dbReference type="RefSeq" id="WP_145384212.1">
    <property type="nucleotide sequence ID" value="NZ_CP037423.1"/>
</dbReference>
<protein>
    <submittedName>
        <fullName evidence="3">Histone deacetylase-like amidohydrolase</fullName>
        <ecNumber evidence="3">3.5.1.-</ecNumber>
    </submittedName>
</protein>
<evidence type="ECO:0000256" key="1">
    <source>
        <dbReference type="ARBA" id="ARBA00005947"/>
    </source>
</evidence>
<sequence length="313" mass="34173">MTLLYYDPVFQEHVTGDHPENGGRILPVIRHLNFVALDTCCKRPAWEPASPERLRYVHTPDYVDLIQHFAASGGGYIEPDTVVSVRSYDVARMAAGAVCDAVTRVVGGEDKTAFCLLRPPGHHAMPDHAMGFCLFNNIAVGARVATEELGIERVLIVDFDVHHGNGTQAMFWEAADVGFLSMHRSPFYPGTGAADEIGSGAGTGTTLNLPIKFGTPPSEQLRMFEREVKAFAAKIQPQLILVSAGFDAHKDDPIGSLDLESDDFGVLTRCLLDVADEHTDGKLVSVLEGGYNPDALTDCVRIHLEFLLNDRQE</sequence>
<organism evidence="3 4">
    <name type="scientific">Stieleria neptunia</name>
    <dbReference type="NCBI Taxonomy" id="2527979"/>
    <lineage>
        <taxon>Bacteria</taxon>
        <taxon>Pseudomonadati</taxon>
        <taxon>Planctomycetota</taxon>
        <taxon>Planctomycetia</taxon>
        <taxon>Pirellulales</taxon>
        <taxon>Pirellulaceae</taxon>
        <taxon>Stieleria</taxon>
    </lineage>
</organism>